<dbReference type="SUPFAM" id="SSF47413">
    <property type="entry name" value="lambda repressor-like DNA-binding domains"/>
    <property type="match status" value="1"/>
</dbReference>
<dbReference type="GO" id="GO:0003677">
    <property type="term" value="F:DNA binding"/>
    <property type="evidence" value="ECO:0007669"/>
    <property type="project" value="UniProtKB-KW"/>
</dbReference>
<dbReference type="AlphaFoldDB" id="A0A2T5XS47"/>
<dbReference type="InterPro" id="IPR010982">
    <property type="entry name" value="Lambda_DNA-bd_dom_sf"/>
</dbReference>
<protein>
    <submittedName>
        <fullName evidence="3">Addiction module HigA family antidote</fullName>
    </submittedName>
</protein>
<dbReference type="CDD" id="cd00093">
    <property type="entry name" value="HTH_XRE"/>
    <property type="match status" value="1"/>
</dbReference>
<evidence type="ECO:0000256" key="1">
    <source>
        <dbReference type="ARBA" id="ARBA00023125"/>
    </source>
</evidence>
<dbReference type="SMART" id="SM00530">
    <property type="entry name" value="HTH_XRE"/>
    <property type="match status" value="1"/>
</dbReference>
<dbReference type="PROSITE" id="PS50943">
    <property type="entry name" value="HTH_CROC1"/>
    <property type="match status" value="1"/>
</dbReference>
<dbReference type="Gene3D" id="1.10.260.40">
    <property type="entry name" value="lambda repressor-like DNA-binding domains"/>
    <property type="match status" value="1"/>
</dbReference>
<keyword evidence="1" id="KW-0238">DNA-binding</keyword>
<evidence type="ECO:0000259" key="2">
    <source>
        <dbReference type="PROSITE" id="PS50943"/>
    </source>
</evidence>
<accession>A0A2T5XS47</accession>
<dbReference type="PANTHER" id="PTHR36924">
    <property type="entry name" value="ANTITOXIN HIGA-1"/>
    <property type="match status" value="1"/>
</dbReference>
<reference evidence="3 4" key="1">
    <citation type="submission" date="2018-04" db="EMBL/GenBank/DDBJ databases">
        <title>Genomic Encyclopedia of Archaeal and Bacterial Type Strains, Phase II (KMG-II): from individual species to whole genera.</title>
        <authorList>
            <person name="Goeker M."/>
        </authorList>
    </citation>
    <scope>NUCLEOTIDE SEQUENCE [LARGE SCALE GENOMIC DNA]</scope>
    <source>
        <strain evidence="3 4">DSM 22902</strain>
    </source>
</reference>
<gene>
    <name evidence="3" type="ORF">C8P65_1185</name>
</gene>
<dbReference type="RefSeq" id="WP_107782770.1">
    <property type="nucleotide sequence ID" value="NZ_QBKG01000018.1"/>
</dbReference>
<dbReference type="PANTHER" id="PTHR36924:SF1">
    <property type="entry name" value="ANTITOXIN HIGA-1"/>
    <property type="match status" value="1"/>
</dbReference>
<dbReference type="EMBL" id="QBKG01000018">
    <property type="protein sequence ID" value="PTX02157.1"/>
    <property type="molecule type" value="Genomic_DNA"/>
</dbReference>
<dbReference type="NCBIfam" id="TIGR02607">
    <property type="entry name" value="antidote_HigA"/>
    <property type="match status" value="1"/>
</dbReference>
<dbReference type="Pfam" id="PF01381">
    <property type="entry name" value="HTH_3"/>
    <property type="match status" value="1"/>
</dbReference>
<proteinExistence type="predicted"/>
<organism evidence="3 4">
    <name type="scientific">Capnocytophaga leadbetteri</name>
    <dbReference type="NCBI Taxonomy" id="327575"/>
    <lineage>
        <taxon>Bacteria</taxon>
        <taxon>Pseudomonadati</taxon>
        <taxon>Bacteroidota</taxon>
        <taxon>Flavobacteriia</taxon>
        <taxon>Flavobacteriales</taxon>
        <taxon>Flavobacteriaceae</taxon>
        <taxon>Capnocytophaga</taxon>
    </lineage>
</organism>
<dbReference type="InterPro" id="IPR001387">
    <property type="entry name" value="Cro/C1-type_HTH"/>
</dbReference>
<dbReference type="InterPro" id="IPR013430">
    <property type="entry name" value="Toxin_antidote_HigA"/>
</dbReference>
<evidence type="ECO:0000313" key="3">
    <source>
        <dbReference type="EMBL" id="PTX02157.1"/>
    </source>
</evidence>
<evidence type="ECO:0000313" key="4">
    <source>
        <dbReference type="Proteomes" id="UP000243985"/>
    </source>
</evidence>
<dbReference type="GeneID" id="84581461"/>
<comment type="caution">
    <text evidence="3">The sequence shown here is derived from an EMBL/GenBank/DDBJ whole genome shotgun (WGS) entry which is preliminary data.</text>
</comment>
<feature type="domain" description="HTH cro/C1-type" evidence="2">
    <location>
        <begin position="18"/>
        <end position="72"/>
    </location>
</feature>
<sequence length="110" mass="12493">MTTNKLIPFIATHPGEVIKDEIEARNISLQTFASLLGVESSYLDELISGKRSITVDTASLLERELCIPASFWLHLQSQYNLDCRNIEIKRSKKQYTITEQPVEEYACAIC</sequence>
<name>A0A2T5XS47_9FLAO</name>
<dbReference type="Proteomes" id="UP000243985">
    <property type="component" value="Unassembled WGS sequence"/>
</dbReference>